<reference evidence="2" key="1">
    <citation type="submission" date="2015-09" db="EMBL/GenBank/DDBJ databases">
        <title>Draft Genome Sequences of Two Novel Amoeba-resistant Intranuclear Bacteria, Candidatus Berkiella cookevillensis and Candidatus Berkiella aquae.</title>
        <authorList>
            <person name="Mehari Y.T."/>
            <person name="Arivett B.A."/>
            <person name="Farone A.L."/>
            <person name="Gunderson J.H."/>
            <person name="Farone M.B."/>
        </authorList>
    </citation>
    <scope>NUCLEOTIDE SEQUENCE [LARGE SCALE GENOMIC DNA]</scope>
    <source>
        <strain evidence="2">HT99</strain>
    </source>
</reference>
<evidence type="ECO:0000313" key="3">
    <source>
        <dbReference type="EMBL" id="MCS5711658.1"/>
    </source>
</evidence>
<dbReference type="STRING" id="295108.HT99x_02878"/>
<dbReference type="AlphaFoldDB" id="A0A0Q9YEG7"/>
<dbReference type="OrthoDB" id="5368544at2"/>
<dbReference type="SUPFAM" id="SSF53850">
    <property type="entry name" value="Periplasmic binding protein-like II"/>
    <property type="match status" value="1"/>
</dbReference>
<reference evidence="3" key="3">
    <citation type="submission" date="2021-06" db="EMBL/GenBank/DDBJ databases">
        <title>Genomic Description and Analysis of Intracellular Bacteria, Candidatus Berkiella cookevillensis and Candidatus Berkiella aquae.</title>
        <authorList>
            <person name="Kidane D.T."/>
            <person name="Mehari Y.T."/>
            <person name="Rice F.C."/>
            <person name="Arivett B.A."/>
            <person name="Farone A.L."/>
            <person name="Berk S.G."/>
            <person name="Farone M.B."/>
        </authorList>
    </citation>
    <scope>NUCLEOTIDE SEQUENCE</scope>
    <source>
        <strain evidence="3">HT99</strain>
    </source>
</reference>
<feature type="signal peptide" evidence="1">
    <location>
        <begin position="1"/>
        <end position="23"/>
    </location>
</feature>
<dbReference type="Gene3D" id="3.40.190.10">
    <property type="entry name" value="Periplasmic binding protein-like II"/>
    <property type="match status" value="1"/>
</dbReference>
<keyword evidence="4" id="KW-1185">Reference proteome</keyword>
<name>A0A0Q9YEG7_9GAMM</name>
<protein>
    <submittedName>
        <fullName evidence="2">Phosphate-binding protein PstS 1</fullName>
    </submittedName>
</protein>
<sequence length="142" mass="15725">MVRKTTTNLLTLLCLALAPLVSAAEIAVITNPQLPVTSMSREEIYRIYLGKTKFLPSGVKITPVDQRPGASARAQFYANVIRKSETEMKSYWSRVIFTGQGQPPVQESDDQAVKEYVAKNPNALGYIDRSAVDDSVKIVYSQ</sequence>
<evidence type="ECO:0000313" key="4">
    <source>
        <dbReference type="Proteomes" id="UP000051497"/>
    </source>
</evidence>
<evidence type="ECO:0000256" key="1">
    <source>
        <dbReference type="SAM" id="SignalP"/>
    </source>
</evidence>
<comment type="caution">
    <text evidence="2">The sequence shown here is derived from an EMBL/GenBank/DDBJ whole genome shotgun (WGS) entry which is preliminary data.</text>
</comment>
<dbReference type="EMBL" id="LKAJ02000001">
    <property type="protein sequence ID" value="MCS5711658.1"/>
    <property type="molecule type" value="Genomic_DNA"/>
</dbReference>
<reference evidence="3" key="2">
    <citation type="journal article" date="2016" name="Genome Announc.">
        <title>Draft Genome Sequences of Two Novel Amoeba-Resistant Intranuclear Bacteria, 'Candidatus Berkiella cookevillensis' and 'Candidatus Berkiella aquae'.</title>
        <authorList>
            <person name="Mehari Y.T."/>
            <person name="Arivett B.A."/>
            <person name="Farone A.L."/>
            <person name="Gunderson J.H."/>
            <person name="Farone M.B."/>
        </authorList>
    </citation>
    <scope>NUCLEOTIDE SEQUENCE</scope>
    <source>
        <strain evidence="3">HT99</strain>
    </source>
</reference>
<keyword evidence="1" id="KW-0732">Signal</keyword>
<organism evidence="2">
    <name type="scientific">Candidatus Berkiella aquae</name>
    <dbReference type="NCBI Taxonomy" id="295108"/>
    <lineage>
        <taxon>Bacteria</taxon>
        <taxon>Pseudomonadati</taxon>
        <taxon>Pseudomonadota</taxon>
        <taxon>Gammaproteobacteria</taxon>
        <taxon>Candidatus Berkiellales</taxon>
        <taxon>Candidatus Berkiellaceae</taxon>
        <taxon>Candidatus Berkiella</taxon>
    </lineage>
</organism>
<accession>A0A0Q9YEG7</accession>
<evidence type="ECO:0000313" key="2">
    <source>
        <dbReference type="EMBL" id="KRG18892.1"/>
    </source>
</evidence>
<proteinExistence type="predicted"/>
<dbReference type="Proteomes" id="UP000051497">
    <property type="component" value="Unassembled WGS sequence"/>
</dbReference>
<gene>
    <name evidence="2" type="primary">pstS1</name>
    <name evidence="3" type="ORF">HT99x_009445</name>
    <name evidence="2" type="ORF">HT99x_02878</name>
</gene>
<dbReference type="RefSeq" id="WP_075067473.1">
    <property type="nucleotide sequence ID" value="NZ_LKAJ02000001.1"/>
</dbReference>
<feature type="chain" id="PRO_5043129602" evidence="1">
    <location>
        <begin position="24"/>
        <end position="142"/>
    </location>
</feature>
<dbReference type="EMBL" id="LKAJ01000018">
    <property type="protein sequence ID" value="KRG18892.1"/>
    <property type="molecule type" value="Genomic_DNA"/>
</dbReference>